<evidence type="ECO:0000313" key="3">
    <source>
        <dbReference type="Proteomes" id="UP001154282"/>
    </source>
</evidence>
<gene>
    <name evidence="1" type="ORF">LITE_LOCUS21871</name>
    <name evidence="2" type="ORF">LITE_LOCUS21883</name>
</gene>
<evidence type="ECO:0000313" key="2">
    <source>
        <dbReference type="EMBL" id="CAI0428893.1"/>
    </source>
</evidence>
<proteinExistence type="predicted"/>
<reference evidence="2" key="1">
    <citation type="submission" date="2022-08" db="EMBL/GenBank/DDBJ databases">
        <authorList>
            <person name="Gutierrez-Valencia J."/>
        </authorList>
    </citation>
    <scope>NUCLEOTIDE SEQUENCE</scope>
</reference>
<dbReference type="EMBL" id="CAMGYJ010000006">
    <property type="protein sequence ID" value="CAI0428878.1"/>
    <property type="molecule type" value="Genomic_DNA"/>
</dbReference>
<dbReference type="AlphaFoldDB" id="A0AAV0L787"/>
<accession>A0AAV0L787</accession>
<dbReference type="EMBL" id="CAMGYJ010000006">
    <property type="protein sequence ID" value="CAI0428893.1"/>
    <property type="molecule type" value="Genomic_DNA"/>
</dbReference>
<name>A0AAV0L787_9ROSI</name>
<sequence length="68" mass="7479">MITSRMLLSTHQSPHTHLPVALSAPLSPSAAPPLSHQLADTHHWPPPPPLPWDFSFWISSSLAFIFSS</sequence>
<comment type="caution">
    <text evidence="2">The sequence shown here is derived from an EMBL/GenBank/DDBJ whole genome shotgun (WGS) entry which is preliminary data.</text>
</comment>
<organism evidence="2 3">
    <name type="scientific">Linum tenue</name>
    <dbReference type="NCBI Taxonomy" id="586396"/>
    <lineage>
        <taxon>Eukaryota</taxon>
        <taxon>Viridiplantae</taxon>
        <taxon>Streptophyta</taxon>
        <taxon>Embryophyta</taxon>
        <taxon>Tracheophyta</taxon>
        <taxon>Spermatophyta</taxon>
        <taxon>Magnoliopsida</taxon>
        <taxon>eudicotyledons</taxon>
        <taxon>Gunneridae</taxon>
        <taxon>Pentapetalae</taxon>
        <taxon>rosids</taxon>
        <taxon>fabids</taxon>
        <taxon>Malpighiales</taxon>
        <taxon>Linaceae</taxon>
        <taxon>Linum</taxon>
    </lineage>
</organism>
<evidence type="ECO:0000313" key="1">
    <source>
        <dbReference type="EMBL" id="CAI0428878.1"/>
    </source>
</evidence>
<keyword evidence="3" id="KW-1185">Reference proteome</keyword>
<dbReference type="Proteomes" id="UP001154282">
    <property type="component" value="Unassembled WGS sequence"/>
</dbReference>
<protein>
    <submittedName>
        <fullName evidence="2">Uncharacterized protein</fullName>
    </submittedName>
</protein>